<reference evidence="3 4" key="1">
    <citation type="submission" date="2020-08" db="EMBL/GenBank/DDBJ databases">
        <title>Genome public.</title>
        <authorList>
            <person name="Liu C."/>
            <person name="Sun Q."/>
        </authorList>
    </citation>
    <scope>NUCLEOTIDE SEQUENCE [LARGE SCALE GENOMIC DNA]</scope>
    <source>
        <strain evidence="3 4">BX17</strain>
    </source>
</reference>
<comment type="caution">
    <text evidence="3">The sequence shown here is derived from an EMBL/GenBank/DDBJ whole genome shotgun (WGS) entry which is preliminary data.</text>
</comment>
<dbReference type="PROSITE" id="PS51257">
    <property type="entry name" value="PROKAR_LIPOPROTEIN"/>
    <property type="match status" value="1"/>
</dbReference>
<dbReference type="RefSeq" id="WP_186901587.1">
    <property type="nucleotide sequence ID" value="NZ_JACOOT010000029.1"/>
</dbReference>
<name>A0A8I0DPQ2_9FIRM</name>
<dbReference type="EMBL" id="JACOOT010000029">
    <property type="protein sequence ID" value="MBC5651874.1"/>
    <property type="molecule type" value="Genomic_DNA"/>
</dbReference>
<protein>
    <submittedName>
        <fullName evidence="3">Extracellular solute-binding protein</fullName>
    </submittedName>
</protein>
<evidence type="ECO:0000313" key="3">
    <source>
        <dbReference type="EMBL" id="MBC5651874.1"/>
    </source>
</evidence>
<evidence type="ECO:0000313" key="4">
    <source>
        <dbReference type="Proteomes" id="UP000652847"/>
    </source>
</evidence>
<dbReference type="Gene3D" id="3.40.190.10">
    <property type="entry name" value="Periplasmic binding protein-like II"/>
    <property type="match status" value="1"/>
</dbReference>
<sequence>MGKYKKWKRLVSVSTAACMAITAASLTGCSGGDSGSSQSGNENAEKKDASGSGESKAMGRYLEEELAVPKGCMEISSLQILEDGSMEMIAQNGDGVLCLYKSADQGADWDEGVTLASIFGLESSNGELFYKTALGKDGSILGGVYVEAKDENGLGIMDYYYCPAGGEGRKLEFENAADGLAWGMKIGANGNLFLQFSGNGIQEINPTDGSIVHEYEKGSSTDYMGVTSEYLIIVSAGEVYYYDVATGKPAEGGDVLTEQLKKTPSNLEFGNSSGTSLMFMDGDEEGTVFYVDSTGLYRYAFGGNVIEQVIDGSLNTISSANKAFEDMVLGPDGKIYIAEIDYNSSTMSGKLYSYTYSADTPTVPDTELTIYSLEDNSSIRQAVAMFQKKYPDIYLTLETGMSGDDGVTRTDALKTLNTEIMAGKGPDILILDGISSETYVEQGMLEDLSGILKAAGLLSNIEEAYKSEDGSIYEMPVKFGVPMIEGKKEDVDAVTDLTSLADVTEKHKEEYGLSTETFCKLPLAYSMYPKAFLEELADDNSAAWVKENGTLDEEKVKEFLEQAGRIYQAGKDGIEELKSAYPQAFDEGQQAEYDRSYGISGETIMLLNGNCSFAVGGVYSPMDFAYVTSMADTDSSLSYGIWNGQAANCFIPVNKIGISSKASQKEAAEKFVQYLFSEEGQTVSQKDGFPVVESVYDGEDYWNQGEEGKVLGSGYRDNSETGQGVEYKIVVPSADKVDALKQLGKTLTTPILDNAIITSAVSEAGVRYLNGEIGLDEATNAVIQQVNLYLAE</sequence>
<organism evidence="3 4">
    <name type="scientific">Blautia segnis</name>
    <dbReference type="NCBI Taxonomy" id="2763030"/>
    <lineage>
        <taxon>Bacteria</taxon>
        <taxon>Bacillati</taxon>
        <taxon>Bacillota</taxon>
        <taxon>Clostridia</taxon>
        <taxon>Lachnospirales</taxon>
        <taxon>Lachnospiraceae</taxon>
        <taxon>Blautia</taxon>
    </lineage>
</organism>
<dbReference type="PANTHER" id="PTHR43649">
    <property type="entry name" value="ARABINOSE-BINDING PROTEIN-RELATED"/>
    <property type="match status" value="1"/>
</dbReference>
<feature type="signal peptide" evidence="2">
    <location>
        <begin position="1"/>
        <end position="23"/>
    </location>
</feature>
<dbReference type="Proteomes" id="UP000652847">
    <property type="component" value="Unassembled WGS sequence"/>
</dbReference>
<feature type="region of interest" description="Disordered" evidence="1">
    <location>
        <begin position="32"/>
        <end position="55"/>
    </location>
</feature>
<dbReference type="Pfam" id="PF13416">
    <property type="entry name" value="SBP_bac_8"/>
    <property type="match status" value="1"/>
</dbReference>
<dbReference type="AlphaFoldDB" id="A0A8I0DPQ2"/>
<keyword evidence="4" id="KW-1185">Reference proteome</keyword>
<keyword evidence="2" id="KW-0732">Signal</keyword>
<dbReference type="SUPFAM" id="SSF63825">
    <property type="entry name" value="YWTD domain"/>
    <property type="match status" value="1"/>
</dbReference>
<gene>
    <name evidence="3" type="ORF">H8S54_12340</name>
</gene>
<proteinExistence type="predicted"/>
<feature type="chain" id="PRO_5038430755" evidence="2">
    <location>
        <begin position="24"/>
        <end position="792"/>
    </location>
</feature>
<dbReference type="SUPFAM" id="SSF53850">
    <property type="entry name" value="Periplasmic binding protein-like II"/>
    <property type="match status" value="1"/>
</dbReference>
<evidence type="ECO:0000256" key="2">
    <source>
        <dbReference type="SAM" id="SignalP"/>
    </source>
</evidence>
<dbReference type="InterPro" id="IPR006059">
    <property type="entry name" value="SBP"/>
</dbReference>
<accession>A0A8I0DPQ2</accession>
<evidence type="ECO:0000256" key="1">
    <source>
        <dbReference type="SAM" id="MobiDB-lite"/>
    </source>
</evidence>
<dbReference type="InterPro" id="IPR050490">
    <property type="entry name" value="Bact_solute-bd_prot1"/>
</dbReference>